<dbReference type="InterPro" id="IPR002577">
    <property type="entry name" value="HTH_HxlR"/>
</dbReference>
<dbReference type="Pfam" id="PF01638">
    <property type="entry name" value="HxlR"/>
    <property type="match status" value="1"/>
</dbReference>
<feature type="domain" description="HTH hxlR-type" evidence="4">
    <location>
        <begin position="19"/>
        <end position="117"/>
    </location>
</feature>
<keyword evidence="3" id="KW-0804">Transcription</keyword>
<keyword evidence="1" id="KW-0805">Transcription regulation</keyword>
<proteinExistence type="predicted"/>
<dbReference type="SUPFAM" id="SSF46785">
    <property type="entry name" value="Winged helix' DNA-binding domain"/>
    <property type="match status" value="1"/>
</dbReference>
<dbReference type="AlphaFoldDB" id="A0A2A5CEY1"/>
<evidence type="ECO:0000256" key="2">
    <source>
        <dbReference type="ARBA" id="ARBA00023125"/>
    </source>
</evidence>
<dbReference type="Gene3D" id="1.10.10.10">
    <property type="entry name" value="Winged helix-like DNA-binding domain superfamily/Winged helix DNA-binding domain"/>
    <property type="match status" value="1"/>
</dbReference>
<dbReference type="PANTHER" id="PTHR33204:SF29">
    <property type="entry name" value="TRANSCRIPTIONAL REGULATOR"/>
    <property type="match status" value="1"/>
</dbReference>
<accession>A0A2A5CEY1</accession>
<dbReference type="PANTHER" id="PTHR33204">
    <property type="entry name" value="TRANSCRIPTIONAL REGULATOR, MARR FAMILY"/>
    <property type="match status" value="1"/>
</dbReference>
<sequence length="119" mass="13196">MVTAVNKIKKTGSPAFGACPVENALKLISGKWKPVILFQLSKGTHRFGELERSISGITQRILILQLRELERDGMVTRKVYTEVPPKVEYSLTKAAASMGPILGTFGDWFEAHADELIRP</sequence>
<dbReference type="PROSITE" id="PS51118">
    <property type="entry name" value="HTH_HXLR"/>
    <property type="match status" value="1"/>
</dbReference>
<dbReference type="EMBL" id="NVWI01000003">
    <property type="protein sequence ID" value="PCJ42061.1"/>
    <property type="molecule type" value="Genomic_DNA"/>
</dbReference>
<evidence type="ECO:0000313" key="6">
    <source>
        <dbReference type="Proteomes" id="UP000228987"/>
    </source>
</evidence>
<dbReference type="GO" id="GO:0003677">
    <property type="term" value="F:DNA binding"/>
    <property type="evidence" value="ECO:0007669"/>
    <property type="project" value="UniProtKB-KW"/>
</dbReference>
<comment type="caution">
    <text evidence="5">The sequence shown here is derived from an EMBL/GenBank/DDBJ whole genome shotgun (WGS) entry which is preliminary data.</text>
</comment>
<reference evidence="6" key="1">
    <citation type="submission" date="2017-08" db="EMBL/GenBank/DDBJ databases">
        <title>A dynamic microbial community with high functional redundancy inhabits the cold, oxic subseafloor aquifer.</title>
        <authorList>
            <person name="Tully B.J."/>
            <person name="Wheat C.G."/>
            <person name="Glazer B.T."/>
            <person name="Huber J.A."/>
        </authorList>
    </citation>
    <scope>NUCLEOTIDE SEQUENCE [LARGE SCALE GENOMIC DNA]</scope>
</reference>
<organism evidence="5 6">
    <name type="scientific">SAR86 cluster bacterium</name>
    <dbReference type="NCBI Taxonomy" id="2030880"/>
    <lineage>
        <taxon>Bacteria</taxon>
        <taxon>Pseudomonadati</taxon>
        <taxon>Pseudomonadota</taxon>
        <taxon>Gammaproteobacteria</taxon>
        <taxon>SAR86 cluster</taxon>
    </lineage>
</organism>
<dbReference type="InterPro" id="IPR036390">
    <property type="entry name" value="WH_DNA-bd_sf"/>
</dbReference>
<dbReference type="InterPro" id="IPR036388">
    <property type="entry name" value="WH-like_DNA-bd_sf"/>
</dbReference>
<evidence type="ECO:0000256" key="3">
    <source>
        <dbReference type="ARBA" id="ARBA00023163"/>
    </source>
</evidence>
<evidence type="ECO:0000313" key="5">
    <source>
        <dbReference type="EMBL" id="PCJ42061.1"/>
    </source>
</evidence>
<keyword evidence="2" id="KW-0238">DNA-binding</keyword>
<dbReference type="Proteomes" id="UP000228987">
    <property type="component" value="Unassembled WGS sequence"/>
</dbReference>
<gene>
    <name evidence="5" type="ORF">COA71_05565</name>
</gene>
<name>A0A2A5CEY1_9GAMM</name>
<evidence type="ECO:0000259" key="4">
    <source>
        <dbReference type="PROSITE" id="PS51118"/>
    </source>
</evidence>
<protein>
    <submittedName>
        <fullName evidence="5">Transcriptional regulator</fullName>
    </submittedName>
</protein>
<evidence type="ECO:0000256" key="1">
    <source>
        <dbReference type="ARBA" id="ARBA00023015"/>
    </source>
</evidence>